<comment type="function">
    <text evidence="5">Responsible for synthesis of pseudouridine from uracil-55 in the psi GC loop of transfer RNAs.</text>
</comment>
<dbReference type="InterPro" id="IPR014780">
    <property type="entry name" value="tRNA_psdUridine_synth_TruB"/>
</dbReference>
<proteinExistence type="inferred from homology"/>
<dbReference type="Proteomes" id="UP000297447">
    <property type="component" value="Unassembled WGS sequence"/>
</dbReference>
<evidence type="ECO:0000256" key="3">
    <source>
        <dbReference type="ARBA" id="ARBA00022694"/>
    </source>
</evidence>
<dbReference type="PANTHER" id="PTHR13767:SF2">
    <property type="entry name" value="PSEUDOURIDYLATE SYNTHASE TRUB1"/>
    <property type="match status" value="1"/>
</dbReference>
<dbReference type="AlphaFoldDB" id="A0A4R8ZZ73"/>
<gene>
    <name evidence="5 8" type="primary">truB</name>
    <name evidence="8" type="ORF">E3T55_12410</name>
</gene>
<feature type="domain" description="tRNA pseudouridylate synthase B C-terminal" evidence="7">
    <location>
        <begin position="194"/>
        <end position="242"/>
    </location>
</feature>
<evidence type="ECO:0000256" key="1">
    <source>
        <dbReference type="ARBA" id="ARBA00000385"/>
    </source>
</evidence>
<dbReference type="Gene3D" id="2.30.130.10">
    <property type="entry name" value="PUA domain"/>
    <property type="match status" value="1"/>
</dbReference>
<dbReference type="InterPro" id="IPR032819">
    <property type="entry name" value="TruB_C"/>
</dbReference>
<protein>
    <recommendedName>
        <fullName evidence="5">tRNA pseudouridine synthase B</fullName>
        <ecNumber evidence="5">5.4.99.25</ecNumber>
    </recommendedName>
    <alternativeName>
        <fullName evidence="5">tRNA pseudouridine(55) synthase</fullName>
        <shortName evidence="5">Psi55 synthase</shortName>
    </alternativeName>
    <alternativeName>
        <fullName evidence="5">tRNA pseudouridylate synthase</fullName>
    </alternativeName>
    <alternativeName>
        <fullName evidence="5">tRNA-uridine isomerase</fullName>
    </alternativeName>
</protein>
<dbReference type="EMBL" id="SOHE01000053">
    <property type="protein sequence ID" value="TFD49019.1"/>
    <property type="molecule type" value="Genomic_DNA"/>
</dbReference>
<dbReference type="InterPro" id="IPR020103">
    <property type="entry name" value="PsdUridine_synth_cat_dom_sf"/>
</dbReference>
<evidence type="ECO:0000256" key="2">
    <source>
        <dbReference type="ARBA" id="ARBA00005642"/>
    </source>
</evidence>
<accession>A0A4R8ZZ73</accession>
<dbReference type="InterPro" id="IPR002501">
    <property type="entry name" value="PsdUridine_synth_N"/>
</dbReference>
<evidence type="ECO:0000256" key="4">
    <source>
        <dbReference type="ARBA" id="ARBA00023235"/>
    </source>
</evidence>
<evidence type="ECO:0000256" key="5">
    <source>
        <dbReference type="HAMAP-Rule" id="MF_01080"/>
    </source>
</evidence>
<comment type="similarity">
    <text evidence="2 5">Belongs to the pseudouridine synthase TruB family. Type 1 subfamily.</text>
</comment>
<dbReference type="GO" id="GO:0003723">
    <property type="term" value="F:RNA binding"/>
    <property type="evidence" value="ECO:0007669"/>
    <property type="project" value="InterPro"/>
</dbReference>
<dbReference type="GO" id="GO:0160148">
    <property type="term" value="F:tRNA pseudouridine(55) synthase activity"/>
    <property type="evidence" value="ECO:0007669"/>
    <property type="project" value="UniProtKB-EC"/>
</dbReference>
<evidence type="ECO:0000313" key="8">
    <source>
        <dbReference type="EMBL" id="TFD49019.1"/>
    </source>
</evidence>
<dbReference type="Pfam" id="PF01509">
    <property type="entry name" value="TruB_N"/>
    <property type="match status" value="1"/>
</dbReference>
<dbReference type="RefSeq" id="WP_134520043.1">
    <property type="nucleotide sequence ID" value="NZ_SOHE01000053.1"/>
</dbReference>
<dbReference type="InterPro" id="IPR036974">
    <property type="entry name" value="PUA_sf"/>
</dbReference>
<dbReference type="HAMAP" id="MF_01080">
    <property type="entry name" value="TruB_bact"/>
    <property type="match status" value="1"/>
</dbReference>
<dbReference type="NCBIfam" id="TIGR00431">
    <property type="entry name" value="TruB"/>
    <property type="match status" value="1"/>
</dbReference>
<keyword evidence="4 5" id="KW-0413">Isomerase</keyword>
<feature type="active site" description="Nucleophile" evidence="5">
    <location>
        <position position="53"/>
    </location>
</feature>
<evidence type="ECO:0000259" key="6">
    <source>
        <dbReference type="Pfam" id="PF01509"/>
    </source>
</evidence>
<dbReference type="PANTHER" id="PTHR13767">
    <property type="entry name" value="TRNA-PSEUDOURIDINE SYNTHASE"/>
    <property type="match status" value="1"/>
</dbReference>
<dbReference type="CDD" id="cd02573">
    <property type="entry name" value="PseudoU_synth_EcTruB"/>
    <property type="match status" value="1"/>
</dbReference>
<reference evidence="8 9" key="1">
    <citation type="submission" date="2019-03" db="EMBL/GenBank/DDBJ databases">
        <title>Genomics of glacier-inhabiting Cryobacterium strains.</title>
        <authorList>
            <person name="Liu Q."/>
            <person name="Xin Y.-H."/>
        </authorList>
    </citation>
    <scope>NUCLEOTIDE SEQUENCE [LARGE SCALE GENOMIC DNA]</scope>
    <source>
        <strain evidence="8 9">Hh14</strain>
    </source>
</reference>
<dbReference type="Pfam" id="PF16198">
    <property type="entry name" value="TruB_C_2"/>
    <property type="match status" value="1"/>
</dbReference>
<organism evidence="8 9">
    <name type="scientific">Cryobacterium frigoriphilum</name>
    <dbReference type="NCBI Taxonomy" id="1259150"/>
    <lineage>
        <taxon>Bacteria</taxon>
        <taxon>Bacillati</taxon>
        <taxon>Actinomycetota</taxon>
        <taxon>Actinomycetes</taxon>
        <taxon>Micrococcales</taxon>
        <taxon>Microbacteriaceae</taxon>
        <taxon>Cryobacterium</taxon>
    </lineage>
</organism>
<dbReference type="OrthoDB" id="9802309at2"/>
<keyword evidence="3 5" id="KW-0819">tRNA processing</keyword>
<dbReference type="EC" id="5.4.99.25" evidence="5"/>
<feature type="domain" description="Pseudouridine synthase II N-terminal" evidence="6">
    <location>
        <begin position="38"/>
        <end position="193"/>
    </location>
</feature>
<dbReference type="Gene3D" id="3.30.2350.10">
    <property type="entry name" value="Pseudouridine synthase"/>
    <property type="match status" value="1"/>
</dbReference>
<name>A0A4R8ZZ73_9MICO</name>
<keyword evidence="9" id="KW-1185">Reference proteome</keyword>
<dbReference type="GO" id="GO:0031119">
    <property type="term" value="P:tRNA pseudouridine synthesis"/>
    <property type="evidence" value="ECO:0007669"/>
    <property type="project" value="UniProtKB-UniRule"/>
</dbReference>
<evidence type="ECO:0000313" key="9">
    <source>
        <dbReference type="Proteomes" id="UP000297447"/>
    </source>
</evidence>
<dbReference type="SUPFAM" id="SSF55120">
    <property type="entry name" value="Pseudouridine synthase"/>
    <property type="match status" value="1"/>
</dbReference>
<comment type="caution">
    <text evidence="8">The sequence shown here is derived from an EMBL/GenBank/DDBJ whole genome shotgun (WGS) entry which is preliminary data.</text>
</comment>
<comment type="catalytic activity">
    <reaction evidence="1 5">
        <text>uridine(55) in tRNA = pseudouridine(55) in tRNA</text>
        <dbReference type="Rhea" id="RHEA:42532"/>
        <dbReference type="Rhea" id="RHEA-COMP:10101"/>
        <dbReference type="Rhea" id="RHEA-COMP:10102"/>
        <dbReference type="ChEBI" id="CHEBI:65314"/>
        <dbReference type="ChEBI" id="CHEBI:65315"/>
        <dbReference type="EC" id="5.4.99.25"/>
    </reaction>
</comment>
<evidence type="ECO:0000259" key="7">
    <source>
        <dbReference type="Pfam" id="PF16198"/>
    </source>
</evidence>
<sequence>MSADTTRPARTQGTTASGLLLVDKIQGWTSHDAVARTRRLAGTRKVGHAGTLDPMATGLLVLGINNSTRLLTYVVGLDKEYFATIRLGACTTTDDAEGEEIERAPADVVAALTPEAVASGMTALTGAIGQRPSAVSAIKIDGQRAYARVRAGEDVQLPSRPVTVSAFELLDSTEIDGFLDLRVRVDCGSGTYIRALARDLGAALGVGGHLTALRRTRIGPFRIEDARLLDELDVAANLIAPTDAATRLLARLDLTPQQAIDLGHGKRIDVDPALVAAIEARPGRRPRTAGEAGDVGAAGAVVPVAAVAPDGRLVGLVELRGHHAKSVLNFAPDEPAASVAEPNETR</sequence>
<dbReference type="GO" id="GO:1990481">
    <property type="term" value="P:mRNA pseudouridine synthesis"/>
    <property type="evidence" value="ECO:0007669"/>
    <property type="project" value="TreeGrafter"/>
</dbReference>